<evidence type="ECO:0000259" key="8">
    <source>
        <dbReference type="Pfam" id="PF04413"/>
    </source>
</evidence>
<evidence type="ECO:0000313" key="10">
    <source>
        <dbReference type="Proteomes" id="UP001354989"/>
    </source>
</evidence>
<dbReference type="Gene3D" id="3.40.50.2000">
    <property type="entry name" value="Glycogen Phosphorylase B"/>
    <property type="match status" value="1"/>
</dbReference>
<dbReference type="GO" id="GO:0016740">
    <property type="term" value="F:transferase activity"/>
    <property type="evidence" value="ECO:0007669"/>
    <property type="project" value="UniProtKB-KW"/>
</dbReference>
<dbReference type="EC" id="2.4.99.12" evidence="2 7"/>
<sequence>MGQFLYSFLFHLAELLLPIPALFNKKLRLFVKGRKPVFKQLMHFRATYNDPVAWFHCASLGEFEQARPVLEEFKKRYPDYKIVLTFFSPSGYEVRKDYDKADLITYLPIDTWQNAKKFVDLLNPQVVFFVKYEFWYNYLKRVAQKNIPLFSFSTIFRKDQIYFKWYGAFFFRTLHCFDHFFVQNQESVEVLEEAKVYNFSKTGDTRFDRVEEICQQAKKLPLVEAFTEGHRTLVVGSSWPQDMVHIFPLINGGKTDLKFIIAPHNLKASEMKEIENQCAGKVIRYSKASEQNVSDAQVLIIDNFGMLSSVYRYGDFAYVGGAFGSGLHNILEAATYGLPIFFGRSAKNRKFQEATDMLAREAAFDFERSEEFAEKFAALYNDEDQYQQAADRSRRYVEENLGVTAQILDFCEAYIK</sequence>
<dbReference type="EMBL" id="AP025292">
    <property type="protein sequence ID" value="BDC98135.1"/>
    <property type="molecule type" value="Genomic_DNA"/>
</dbReference>
<comment type="function">
    <text evidence="7">Involved in lipopolysaccharide (LPS) biosynthesis. Catalyzes the transfer of 3-deoxy-D-manno-octulosonate (Kdo) residue(s) from CMP-Kdo to lipid IV(A), the tetraacyldisaccharide-1,4'-bisphosphate precursor of lipid A.</text>
</comment>
<accession>A0ABN6L4U4</accession>
<dbReference type="InterPro" id="IPR038107">
    <property type="entry name" value="Glycos_transf_N_sf"/>
</dbReference>
<feature type="domain" description="3-deoxy-D-manno-octulosonic-acid transferase N-terminal" evidence="8">
    <location>
        <begin position="46"/>
        <end position="208"/>
    </location>
</feature>
<evidence type="ECO:0000313" key="9">
    <source>
        <dbReference type="EMBL" id="BDC98135.1"/>
    </source>
</evidence>
<protein>
    <recommendedName>
        <fullName evidence="3 7">3-deoxy-D-manno-octulosonic acid transferase</fullName>
        <shortName evidence="7">Kdo transferase</shortName>
        <ecNumber evidence="2 7">2.4.99.12</ecNumber>
    </recommendedName>
    <alternativeName>
        <fullName evidence="5 7">Lipid IV(A) 3-deoxy-D-manno-octulosonic acid transferase</fullName>
    </alternativeName>
</protein>
<dbReference type="Gene3D" id="3.40.50.11720">
    <property type="entry name" value="3-Deoxy-D-manno-octulosonic-acid transferase, N-terminal domain"/>
    <property type="match status" value="1"/>
</dbReference>
<evidence type="ECO:0000256" key="1">
    <source>
        <dbReference type="ARBA" id="ARBA00004713"/>
    </source>
</evidence>
<proteinExistence type="inferred from homology"/>
<gene>
    <name evidence="9" type="ORF">PEPS_04160</name>
</gene>
<comment type="pathway">
    <text evidence="1 7">Bacterial outer membrane biogenesis; LPS core biosynthesis.</text>
</comment>
<dbReference type="Pfam" id="PF04413">
    <property type="entry name" value="Glycos_transf_N"/>
    <property type="match status" value="1"/>
</dbReference>
<keyword evidence="7" id="KW-1003">Cell membrane</keyword>
<dbReference type="SUPFAM" id="SSF53756">
    <property type="entry name" value="UDP-Glycosyltransferase/glycogen phosphorylase"/>
    <property type="match status" value="1"/>
</dbReference>
<organism evidence="9 10">
    <name type="scientific">Persicobacter psychrovividus</name>
    <dbReference type="NCBI Taxonomy" id="387638"/>
    <lineage>
        <taxon>Bacteria</taxon>
        <taxon>Pseudomonadati</taxon>
        <taxon>Bacteroidota</taxon>
        <taxon>Cytophagia</taxon>
        <taxon>Cytophagales</taxon>
        <taxon>Persicobacteraceae</taxon>
        <taxon>Persicobacter</taxon>
    </lineage>
</organism>
<dbReference type="InterPro" id="IPR007507">
    <property type="entry name" value="Glycos_transf_N"/>
</dbReference>
<keyword evidence="4 7" id="KW-0808">Transferase</keyword>
<evidence type="ECO:0000256" key="3">
    <source>
        <dbReference type="ARBA" id="ARBA00019077"/>
    </source>
</evidence>
<dbReference type="InterPro" id="IPR039901">
    <property type="entry name" value="Kdotransferase"/>
</dbReference>
<dbReference type="Proteomes" id="UP001354989">
    <property type="component" value="Chromosome"/>
</dbReference>
<evidence type="ECO:0000256" key="2">
    <source>
        <dbReference type="ARBA" id="ARBA00012621"/>
    </source>
</evidence>
<comment type="subcellular location">
    <subcellularLocation>
        <location evidence="7">Cell membrane</location>
    </subcellularLocation>
</comment>
<dbReference type="PANTHER" id="PTHR42755:SF1">
    <property type="entry name" value="3-DEOXY-D-MANNO-OCTULOSONIC ACID TRANSFERASE, MITOCHONDRIAL-RELATED"/>
    <property type="match status" value="1"/>
</dbReference>
<keyword evidence="7" id="KW-0472">Membrane</keyword>
<evidence type="ECO:0000256" key="5">
    <source>
        <dbReference type="ARBA" id="ARBA00031445"/>
    </source>
</evidence>
<comment type="catalytic activity">
    <reaction evidence="6 7">
        <text>lipid IVA (E. coli) + CMP-3-deoxy-beta-D-manno-octulosonate = alpha-Kdo-(2-&gt;6)-lipid IVA (E. coli) + CMP + H(+)</text>
        <dbReference type="Rhea" id="RHEA:28066"/>
        <dbReference type="ChEBI" id="CHEBI:15378"/>
        <dbReference type="ChEBI" id="CHEBI:58603"/>
        <dbReference type="ChEBI" id="CHEBI:60364"/>
        <dbReference type="ChEBI" id="CHEBI:60377"/>
        <dbReference type="ChEBI" id="CHEBI:85987"/>
        <dbReference type="EC" id="2.4.99.12"/>
    </reaction>
</comment>
<evidence type="ECO:0000256" key="6">
    <source>
        <dbReference type="ARBA" id="ARBA00049183"/>
    </source>
</evidence>
<dbReference type="PANTHER" id="PTHR42755">
    <property type="entry name" value="3-DEOXY-MANNO-OCTULOSONATE CYTIDYLYLTRANSFERASE"/>
    <property type="match status" value="1"/>
</dbReference>
<evidence type="ECO:0000256" key="7">
    <source>
        <dbReference type="RuleBase" id="RU365103"/>
    </source>
</evidence>
<evidence type="ECO:0000256" key="4">
    <source>
        <dbReference type="ARBA" id="ARBA00022679"/>
    </source>
</evidence>
<keyword evidence="10" id="KW-1185">Reference proteome</keyword>
<reference evidence="9 10" key="1">
    <citation type="submission" date="2021-12" db="EMBL/GenBank/DDBJ databases">
        <title>Genome sequencing of bacteria with rrn-lacking chromosome and rrn-plasmid.</title>
        <authorList>
            <person name="Anda M."/>
            <person name="Iwasaki W."/>
        </authorList>
    </citation>
    <scope>NUCLEOTIDE SEQUENCE [LARGE SCALE GENOMIC DNA]</scope>
    <source>
        <strain evidence="9 10">NBRC 101262</strain>
    </source>
</reference>
<keyword evidence="7" id="KW-0448">Lipopolysaccharide biosynthesis</keyword>
<dbReference type="RefSeq" id="WP_338397513.1">
    <property type="nucleotide sequence ID" value="NZ_AP025292.1"/>
</dbReference>
<comment type="similarity">
    <text evidence="7">Belongs to the glycosyltransferase group 1 family.</text>
</comment>
<name>A0ABN6L4U4_9BACT</name>